<name>A0A3G8XMK4_9FLAO</name>
<dbReference type="PANTHER" id="PTHR33840">
    <property type="match status" value="1"/>
</dbReference>
<organism evidence="2 3">
    <name type="scientific">Kaistella carnis</name>
    <dbReference type="NCBI Taxonomy" id="1241979"/>
    <lineage>
        <taxon>Bacteria</taxon>
        <taxon>Pseudomonadati</taxon>
        <taxon>Bacteroidota</taxon>
        <taxon>Flavobacteriia</taxon>
        <taxon>Flavobacteriales</taxon>
        <taxon>Weeksellaceae</taxon>
        <taxon>Chryseobacterium group</taxon>
        <taxon>Kaistella</taxon>
    </lineage>
</organism>
<evidence type="ECO:0000259" key="1">
    <source>
        <dbReference type="Pfam" id="PF09994"/>
    </source>
</evidence>
<dbReference type="InterPro" id="IPR018712">
    <property type="entry name" value="Tle1-like_cat"/>
</dbReference>
<dbReference type="Proteomes" id="UP000270185">
    <property type="component" value="Chromosome"/>
</dbReference>
<protein>
    <recommendedName>
        <fullName evidence="1">T6SS Phospholipase effector Tle1-like catalytic domain-containing protein</fullName>
    </recommendedName>
</protein>
<proteinExistence type="predicted"/>
<dbReference type="KEGG" id="ccas:EIB73_14535"/>
<sequence>MSKTFVYNTGNAKPAANEEHLQLGVFFDGTSNNRRNTEIRKKIQKVDEYADQNKLDNRASTEEIKIYQSKGMERTYKNLWTKKKESENSFANDFTNVARLLFVTKKENSLYIEGIGTINEEDDTIEGLALGSGITGVRFRVRKGCEDLAKKIGNKKDEFTGSKKLTQIKIDVFGFSRGAAAARNFVYEVNSAKKRPEDVRTTKSKKIVGYTTGNFGSGTQSPIYESILIDSDREEVNEEYLIDGKYPKFGYLGYCLLSEGILSPEELEILEINFRFIGVYDTVASYDETYDNKIKMAGKLAGNYIKNKLDIGFDSAINSLQLNNLGSYNKAVHFTAMDEHRLNFALTKFSGAVEKKFPGVHSDVGGSYTNISEKVKVAQSSIFYPLNDLKDGLVQQHWFHEEQLEIYIKFQVILKIFEKKLIGIRELRKEYSYIPLHFMEEFFIDTLGVDSNSIIIDSVETKYPLEDIILNQSKNHLRKYVFGTGNQWNFRTDEEINKENAEKTLRKKLQTAELLSKNDKLNYKFSKPSYDNVDPANYQVKFPENFEIPKNKIRIEYDENGDQILTQTLEEVIVTHYPEQALLRKLRHGYLHWSSNLDALGMNPTKSWIRREY</sequence>
<dbReference type="AlphaFoldDB" id="A0A3G8XMK4"/>
<evidence type="ECO:0000313" key="3">
    <source>
        <dbReference type="Proteomes" id="UP000270185"/>
    </source>
</evidence>
<accession>A0A3G8XMK4</accession>
<gene>
    <name evidence="2" type="ORF">EIB73_14535</name>
</gene>
<dbReference type="PANTHER" id="PTHR33840:SF1">
    <property type="entry name" value="TLE1 PHOSPHOLIPASE DOMAIN-CONTAINING PROTEIN"/>
    <property type="match status" value="1"/>
</dbReference>
<reference evidence="3" key="1">
    <citation type="submission" date="2018-11" db="EMBL/GenBank/DDBJ databases">
        <title>Proposal to divide the Flavobacteriaceae and reorganize its genera based on Amino Acid Identity values calculated from whole genome sequences.</title>
        <authorList>
            <person name="Nicholson A.C."/>
            <person name="Gulvik C.A."/>
            <person name="Whitney A.M."/>
            <person name="Humrighouse B.W."/>
            <person name="Bell M."/>
            <person name="Holmes B."/>
            <person name="Steigerwalt A.G."/>
            <person name="Villarma A."/>
            <person name="Sheth M."/>
            <person name="Batra D."/>
            <person name="Pryor J."/>
            <person name="Bernardet J.-F."/>
            <person name="Hugo C."/>
            <person name="Kampfer P."/>
            <person name="Newman J.D."/>
            <person name="McQuiston J.R."/>
        </authorList>
    </citation>
    <scope>NUCLEOTIDE SEQUENCE [LARGE SCALE GENOMIC DNA]</scope>
    <source>
        <strain evidence="3">G0081</strain>
    </source>
</reference>
<keyword evidence="3" id="KW-1185">Reference proteome</keyword>
<dbReference type="RefSeq" id="WP_125025955.1">
    <property type="nucleotide sequence ID" value="NZ_CP034159.1"/>
</dbReference>
<feature type="domain" description="T6SS Phospholipase effector Tle1-like catalytic" evidence="1">
    <location>
        <begin position="271"/>
        <end position="377"/>
    </location>
</feature>
<dbReference type="Pfam" id="PF09994">
    <property type="entry name" value="T6SS_Tle1-like_cat"/>
    <property type="match status" value="1"/>
</dbReference>
<dbReference type="OrthoDB" id="4378831at2"/>
<evidence type="ECO:0000313" key="2">
    <source>
        <dbReference type="EMBL" id="AZI34319.1"/>
    </source>
</evidence>
<dbReference type="EMBL" id="CP034159">
    <property type="protein sequence ID" value="AZI34319.1"/>
    <property type="molecule type" value="Genomic_DNA"/>
</dbReference>